<dbReference type="SUPFAM" id="SSF51735">
    <property type="entry name" value="NAD(P)-binding Rossmann-fold domains"/>
    <property type="match status" value="1"/>
</dbReference>
<dbReference type="InterPro" id="IPR036291">
    <property type="entry name" value="NAD(P)-bd_dom_sf"/>
</dbReference>
<dbReference type="PANTHER" id="PTHR45458">
    <property type="entry name" value="SHORT-CHAIN DEHYDROGENASE/REDUCTASE SDR"/>
    <property type="match status" value="1"/>
</dbReference>
<proteinExistence type="predicted"/>
<dbReference type="EMBL" id="UINC01094317">
    <property type="protein sequence ID" value="SVC49458.1"/>
    <property type="molecule type" value="Genomic_DNA"/>
</dbReference>
<name>A0A382MLT7_9ZZZZ</name>
<dbReference type="Gene3D" id="3.40.50.720">
    <property type="entry name" value="NAD(P)-binding Rossmann-like Domain"/>
    <property type="match status" value="1"/>
</dbReference>
<organism evidence="1">
    <name type="scientific">marine metagenome</name>
    <dbReference type="NCBI Taxonomy" id="408172"/>
    <lineage>
        <taxon>unclassified sequences</taxon>
        <taxon>metagenomes</taxon>
        <taxon>ecological metagenomes</taxon>
    </lineage>
</organism>
<sequence>MQTVFVTGASRGIGLEFVRQYGADGWRVFACCRTPGQASELAEIVDQSNGRVTVHRLNVDDALSVTNLNNELGGQPFDVLINNAGIMGQGSATRGNIDYTAWQNCLSTNVLGPTRVAETFADNIIASKQRKLITISSRMGSIAATSAPNSIVYRSSKAAVNMVMKILANDLGPQGVIVTSFHPGWVRTDMGGSTAPILPQDSARCIRQIIAKLGPSDNGAFLNYDGETIPW</sequence>
<protein>
    <recommendedName>
        <fullName evidence="2">Short-chain dehydrogenase/reductase SDR</fullName>
    </recommendedName>
</protein>
<dbReference type="Pfam" id="PF00106">
    <property type="entry name" value="adh_short"/>
    <property type="match status" value="1"/>
</dbReference>
<gene>
    <name evidence="1" type="ORF">METZ01_LOCUS302312</name>
</gene>
<evidence type="ECO:0008006" key="2">
    <source>
        <dbReference type="Google" id="ProtNLM"/>
    </source>
</evidence>
<dbReference type="PANTHER" id="PTHR45458:SF1">
    <property type="entry name" value="SHORT CHAIN DEHYDROGENASE"/>
    <property type="match status" value="1"/>
</dbReference>
<dbReference type="PRINTS" id="PR00080">
    <property type="entry name" value="SDRFAMILY"/>
</dbReference>
<dbReference type="AlphaFoldDB" id="A0A382MLT7"/>
<reference evidence="1" key="1">
    <citation type="submission" date="2018-05" db="EMBL/GenBank/DDBJ databases">
        <authorList>
            <person name="Lanie J.A."/>
            <person name="Ng W.-L."/>
            <person name="Kazmierczak K.M."/>
            <person name="Andrzejewski T.M."/>
            <person name="Davidsen T.M."/>
            <person name="Wayne K.J."/>
            <person name="Tettelin H."/>
            <person name="Glass J.I."/>
            <person name="Rusch D."/>
            <person name="Podicherti R."/>
            <person name="Tsui H.-C.T."/>
            <person name="Winkler M.E."/>
        </authorList>
    </citation>
    <scope>NUCLEOTIDE SEQUENCE</scope>
</reference>
<evidence type="ECO:0000313" key="1">
    <source>
        <dbReference type="EMBL" id="SVC49458.1"/>
    </source>
</evidence>
<dbReference type="InterPro" id="IPR002347">
    <property type="entry name" value="SDR_fam"/>
</dbReference>
<dbReference type="CDD" id="cd05325">
    <property type="entry name" value="carb_red_sniffer_like_SDR_c"/>
    <property type="match status" value="1"/>
</dbReference>
<accession>A0A382MLT7</accession>
<dbReference type="InterPro" id="IPR052184">
    <property type="entry name" value="SDR_enzymes"/>
</dbReference>
<dbReference type="GO" id="GO:0016616">
    <property type="term" value="F:oxidoreductase activity, acting on the CH-OH group of donors, NAD or NADP as acceptor"/>
    <property type="evidence" value="ECO:0007669"/>
    <property type="project" value="TreeGrafter"/>
</dbReference>
<dbReference type="PRINTS" id="PR00081">
    <property type="entry name" value="GDHRDH"/>
</dbReference>